<keyword evidence="1" id="KW-0472">Membrane</keyword>
<dbReference type="InterPro" id="IPR007498">
    <property type="entry name" value="PqiA-like"/>
</dbReference>
<dbReference type="AlphaFoldDB" id="A0A934RSM3"/>
<accession>A0A934RSM3</accession>
<dbReference type="Pfam" id="PF04403">
    <property type="entry name" value="PqiA"/>
    <property type="match status" value="1"/>
</dbReference>
<keyword evidence="1" id="KW-1133">Transmembrane helix</keyword>
<dbReference type="RefSeq" id="WP_200391744.1">
    <property type="nucleotide sequence ID" value="NZ_JAENIO010000021.1"/>
</dbReference>
<feature type="transmembrane region" description="Helical" evidence="1">
    <location>
        <begin position="134"/>
        <end position="152"/>
    </location>
</feature>
<sequence>MACPFCDTLQEIMPLAEGETAHCRVCGTELYQNRPRSLQHTVAYCLAGLFLMVLVLLFPFLSMNNSGLKSSMTVWSAAGVLWQEGSYAIAIATAAFIVIFPIALLAGLLYVVFPLIMGWHAPGAQWVFRQVTQLQTWVMVEVFFLAAIVSLLKLVKLADITLGQGFWAFALLVVMLVGALSSIDQMEFWDRLEAAAEKGGEG</sequence>
<evidence type="ECO:0000313" key="3">
    <source>
        <dbReference type="Proteomes" id="UP000604083"/>
    </source>
</evidence>
<feature type="transmembrane region" description="Helical" evidence="1">
    <location>
        <begin position="87"/>
        <end position="113"/>
    </location>
</feature>
<comment type="caution">
    <text evidence="2">The sequence shown here is derived from an EMBL/GenBank/DDBJ whole genome shotgun (WGS) entry which is preliminary data.</text>
</comment>
<evidence type="ECO:0000313" key="2">
    <source>
        <dbReference type="EMBL" id="MBK1834309.1"/>
    </source>
</evidence>
<keyword evidence="3" id="KW-1185">Reference proteome</keyword>
<organism evidence="2 3">
    <name type="scientific">Roseibacillus ishigakijimensis</name>
    <dbReference type="NCBI Taxonomy" id="454146"/>
    <lineage>
        <taxon>Bacteria</taxon>
        <taxon>Pseudomonadati</taxon>
        <taxon>Verrucomicrobiota</taxon>
        <taxon>Verrucomicrobiia</taxon>
        <taxon>Verrucomicrobiales</taxon>
        <taxon>Verrucomicrobiaceae</taxon>
        <taxon>Roseibacillus</taxon>
    </lineage>
</organism>
<proteinExistence type="predicted"/>
<evidence type="ECO:0000256" key="1">
    <source>
        <dbReference type="SAM" id="Phobius"/>
    </source>
</evidence>
<dbReference type="EMBL" id="JAENIO010000021">
    <property type="protein sequence ID" value="MBK1834309.1"/>
    <property type="molecule type" value="Genomic_DNA"/>
</dbReference>
<keyword evidence="1" id="KW-0812">Transmembrane</keyword>
<feature type="transmembrane region" description="Helical" evidence="1">
    <location>
        <begin position="164"/>
        <end position="183"/>
    </location>
</feature>
<name>A0A934RSM3_9BACT</name>
<gene>
    <name evidence="2" type="ORF">JIN78_09585</name>
</gene>
<protein>
    <submittedName>
        <fullName evidence="2">Paraquat-inducible protein A</fullName>
    </submittedName>
</protein>
<dbReference type="Proteomes" id="UP000604083">
    <property type="component" value="Unassembled WGS sequence"/>
</dbReference>
<reference evidence="2" key="1">
    <citation type="submission" date="2021-01" db="EMBL/GenBank/DDBJ databases">
        <title>Modified the classification status of verrucomicrobia.</title>
        <authorList>
            <person name="Feng X."/>
        </authorList>
    </citation>
    <scope>NUCLEOTIDE SEQUENCE</scope>
    <source>
        <strain evidence="2">KCTC 12986</strain>
    </source>
</reference>
<feature type="transmembrane region" description="Helical" evidence="1">
    <location>
        <begin position="41"/>
        <end position="61"/>
    </location>
</feature>